<name>A0A1Y4M095_9FIRM</name>
<comment type="caution">
    <text evidence="1">The sequence shown here is derived from an EMBL/GenBank/DDBJ whole genome shotgun (WGS) entry which is preliminary data.</text>
</comment>
<accession>A0A1Y4M095</accession>
<proteinExistence type="predicted"/>
<organism evidence="1 2">
    <name type="scientific">Faecalitalea cylindroides</name>
    <dbReference type="NCBI Taxonomy" id="39483"/>
    <lineage>
        <taxon>Bacteria</taxon>
        <taxon>Bacillati</taxon>
        <taxon>Bacillota</taxon>
        <taxon>Erysipelotrichia</taxon>
        <taxon>Erysipelotrichales</taxon>
        <taxon>Erysipelotrichaceae</taxon>
        <taxon>Faecalitalea</taxon>
    </lineage>
</organism>
<reference evidence="2" key="1">
    <citation type="submission" date="2017-04" db="EMBL/GenBank/DDBJ databases">
        <title>Function of individual gut microbiota members based on whole genome sequencing of pure cultures obtained from chicken caecum.</title>
        <authorList>
            <person name="Medvecky M."/>
            <person name="Cejkova D."/>
            <person name="Polansky O."/>
            <person name="Karasova D."/>
            <person name="Kubasova T."/>
            <person name="Cizek A."/>
            <person name="Rychlik I."/>
        </authorList>
    </citation>
    <scope>NUCLEOTIDE SEQUENCE [LARGE SCALE GENOMIC DNA]</scope>
    <source>
        <strain evidence="2">An178</strain>
    </source>
</reference>
<dbReference type="Proteomes" id="UP000195447">
    <property type="component" value="Unassembled WGS sequence"/>
</dbReference>
<keyword evidence="2" id="KW-1185">Reference proteome</keyword>
<gene>
    <name evidence="1" type="ORF">B5F14_06655</name>
</gene>
<protein>
    <submittedName>
        <fullName evidence="1">Uncharacterized protein</fullName>
    </submittedName>
</protein>
<evidence type="ECO:0000313" key="1">
    <source>
        <dbReference type="EMBL" id="OUP60092.1"/>
    </source>
</evidence>
<dbReference type="RefSeq" id="WP_087158759.1">
    <property type="nucleotide sequence ID" value="NZ_NFKM01000011.1"/>
</dbReference>
<sequence>MITFLSKEKLNYAFTKLYAKIKNNFALKSHTHTKSQISDFSHTHTKSQISDFPSSLPANGGNAATVNGHTVETNVPSNAKFTDTTYGVVSTTANGLCPKRGGSTTKYLRDDGTWATPPNTTYGVATQSSNGLLSAADKKLLDELVAWKTKVENGESNVLVEN</sequence>
<evidence type="ECO:0000313" key="2">
    <source>
        <dbReference type="Proteomes" id="UP000195447"/>
    </source>
</evidence>
<dbReference type="AlphaFoldDB" id="A0A1Y4M095"/>
<dbReference type="EMBL" id="NFKM01000011">
    <property type="protein sequence ID" value="OUP60092.1"/>
    <property type="molecule type" value="Genomic_DNA"/>
</dbReference>